<protein>
    <recommendedName>
        <fullName evidence="4">Lipoprotein</fullName>
    </recommendedName>
</protein>
<comment type="caution">
    <text evidence="2">The sequence shown here is derived from an EMBL/GenBank/DDBJ whole genome shotgun (WGS) entry which is preliminary data.</text>
</comment>
<evidence type="ECO:0000313" key="2">
    <source>
        <dbReference type="EMBL" id="MDU0112484.1"/>
    </source>
</evidence>
<feature type="chain" id="PRO_5046746694" description="Lipoprotein" evidence="1">
    <location>
        <begin position="22"/>
        <end position="178"/>
    </location>
</feature>
<reference evidence="2 3" key="1">
    <citation type="submission" date="2023-10" db="EMBL/GenBank/DDBJ databases">
        <title>Psychrosphaera aquimaarina strain SW33 isolated from seawater.</title>
        <authorList>
            <person name="Bayburt H."/>
            <person name="Kim J.M."/>
            <person name="Choi B.J."/>
            <person name="Jeon C.O."/>
        </authorList>
    </citation>
    <scope>NUCLEOTIDE SEQUENCE [LARGE SCALE GENOMIC DNA]</scope>
    <source>
        <strain evidence="2 3">KCTC 52743</strain>
    </source>
</reference>
<evidence type="ECO:0000313" key="3">
    <source>
        <dbReference type="Proteomes" id="UP001257914"/>
    </source>
</evidence>
<dbReference type="EMBL" id="JAWCUA010000003">
    <property type="protein sequence ID" value="MDU0112484.1"/>
    <property type="molecule type" value="Genomic_DNA"/>
</dbReference>
<accession>A0ABU3QYX8</accession>
<feature type="signal peptide" evidence="1">
    <location>
        <begin position="1"/>
        <end position="21"/>
    </location>
</feature>
<dbReference type="PROSITE" id="PS51257">
    <property type="entry name" value="PROKAR_LIPOPROTEIN"/>
    <property type="match status" value="1"/>
</dbReference>
<name>A0ABU3QYX8_9GAMM</name>
<dbReference type="Proteomes" id="UP001257914">
    <property type="component" value="Unassembled WGS sequence"/>
</dbReference>
<keyword evidence="1" id="KW-0732">Signal</keyword>
<evidence type="ECO:0008006" key="4">
    <source>
        <dbReference type="Google" id="ProtNLM"/>
    </source>
</evidence>
<dbReference type="RefSeq" id="WP_315946203.1">
    <property type="nucleotide sequence ID" value="NZ_JAWCUA010000003.1"/>
</dbReference>
<organism evidence="2 3">
    <name type="scientific">Psychrosphaera aquimarina</name>
    <dbReference type="NCBI Taxonomy" id="2044854"/>
    <lineage>
        <taxon>Bacteria</taxon>
        <taxon>Pseudomonadati</taxon>
        <taxon>Pseudomonadota</taxon>
        <taxon>Gammaproteobacteria</taxon>
        <taxon>Alteromonadales</taxon>
        <taxon>Pseudoalteromonadaceae</taxon>
        <taxon>Psychrosphaera</taxon>
    </lineage>
</organism>
<proteinExistence type="predicted"/>
<sequence>MRIVILLIVSALLSACSTSFPNQMVEGQTFPAISGETLEKKTLNIPQDLNQNPVLLLIGYKQNSQFDIDRWLIGLDMTNTLVDVYELPTIQGMFPRMFSTVIDNGMRKGIPKELWKGVATVYADGEKVQKFTGNENGNNARVALLNKEGIVVYFYDEGFSVSALNRLRKTLSALNDEE</sequence>
<keyword evidence="3" id="KW-1185">Reference proteome</keyword>
<gene>
    <name evidence="2" type="ORF">RT723_05600</name>
</gene>
<evidence type="ECO:0000256" key="1">
    <source>
        <dbReference type="SAM" id="SignalP"/>
    </source>
</evidence>